<evidence type="ECO:0000313" key="4">
    <source>
        <dbReference type="Proteomes" id="UP000215546"/>
    </source>
</evidence>
<reference evidence="3 4" key="2">
    <citation type="submission" date="2017-04" db="EMBL/GenBank/DDBJ databases">
        <title>Finegoldia magna isolated from orthopedic joint implant-associated infections.</title>
        <authorList>
            <person name="Bjorklund S."/>
            <person name="Bruggemann H."/>
            <person name="Jensen A."/>
            <person name="Hellmark B."/>
            <person name="Soderquist B."/>
        </authorList>
    </citation>
    <scope>NUCLEOTIDE SEQUENCE [LARGE SCALE GENOMIC DNA]</scope>
    <source>
        <strain evidence="4">12T273</strain>
        <strain evidence="3">CCUG 54800</strain>
    </source>
</reference>
<sequence>MKQIYSVKMILKYKTDVSIYEEDIVLIEMESIDELKDKCLEYVDLIQDDLNDHEFVELHEIVNWNLSSEKFDSSMNFKEVYSEFIDEDEIA</sequence>
<dbReference type="Proteomes" id="UP000215546">
    <property type="component" value="Unassembled WGS sequence"/>
</dbReference>
<evidence type="ECO:0000313" key="1">
    <source>
        <dbReference type="EMBL" id="OXZ28226.1"/>
    </source>
</evidence>
<evidence type="ECO:0000313" key="3">
    <source>
        <dbReference type="Proteomes" id="UP000215413"/>
    </source>
</evidence>
<dbReference type="Proteomes" id="UP000215413">
    <property type="component" value="Unassembled WGS sequence"/>
</dbReference>
<protein>
    <submittedName>
        <fullName evidence="2">Uncharacterized protein</fullName>
    </submittedName>
</protein>
<proteinExistence type="predicted"/>
<evidence type="ECO:0000313" key="2">
    <source>
        <dbReference type="EMBL" id="OXZ33119.1"/>
    </source>
</evidence>
<accession>A0A233VA01</accession>
<comment type="caution">
    <text evidence="2">The sequence shown here is derived from an EMBL/GenBank/DDBJ whole genome shotgun (WGS) entry which is preliminary data.</text>
</comment>
<gene>
    <name evidence="1" type="ORF">B9N49_02690</name>
    <name evidence="2" type="ORF">B9N55_04010</name>
</gene>
<dbReference type="RefSeq" id="WP_094205419.1">
    <property type="nucleotide sequence ID" value="NZ_CACRTP010000011.1"/>
</dbReference>
<dbReference type="EMBL" id="NDYE01000007">
    <property type="protein sequence ID" value="OXZ33119.1"/>
    <property type="molecule type" value="Genomic_DNA"/>
</dbReference>
<reference evidence="2" key="1">
    <citation type="journal article" date="2017" name="J. Clin. Microbiol.">
        <title>Finegoldia magna Isolated from Orthopedic Joint Implant-Associated Infections.</title>
        <authorList>
            <person name="Soderquist B."/>
            <person name="Bjorklund S."/>
            <person name="Hellmark B."/>
            <person name="Jensen A."/>
            <person name="Bruggemann H."/>
        </authorList>
    </citation>
    <scope>NUCLEOTIDE SEQUENCE</scope>
    <source>
        <strain evidence="2">12T273</strain>
        <strain evidence="1">CCUG 54800</strain>
    </source>
</reference>
<name>A0A233VA01_FINMA</name>
<dbReference type="EMBL" id="NDYC01000014">
    <property type="protein sequence ID" value="OXZ28226.1"/>
    <property type="molecule type" value="Genomic_DNA"/>
</dbReference>
<organism evidence="2 4">
    <name type="scientific">Finegoldia magna</name>
    <name type="common">Peptostreptococcus magnus</name>
    <dbReference type="NCBI Taxonomy" id="1260"/>
    <lineage>
        <taxon>Bacteria</taxon>
        <taxon>Bacillati</taxon>
        <taxon>Bacillota</taxon>
        <taxon>Tissierellia</taxon>
        <taxon>Tissierellales</taxon>
        <taxon>Peptoniphilaceae</taxon>
        <taxon>Finegoldia</taxon>
    </lineage>
</organism>
<dbReference type="AlphaFoldDB" id="A0A233VA01"/>